<evidence type="ECO:0000256" key="20">
    <source>
        <dbReference type="ARBA" id="ARBA00049289"/>
    </source>
</evidence>
<sequence length="798" mass="82700">MTRDTFSITGMTCSACAARIEKGVAAMPGVAAANVNFAVGRLTVEYDQAAVTPENIVAKIRDLGYDVATERLDFTVGGMSCAACAARVEKAVLKLPGVVSANVNFALGKLTVEAGPGASAAVIAAAVKDAGYEAAAAAGDQGGQDRERAAREADIGRQKRLFIVSALLSLPLALHMVLDIVGLHSALLASPYFQLVLAAPVQFGAGWQFYRDSVSALRHGSANMSVLVALGTSAAFLLSLYNTVVGVKAVYYETSAILITLIILGRLLEARARGRTSEAIRKLMGLAAKTARVVRGGAEEDIPIEEVRVGDIIVVRPGEKIPVDGIVTAGDSAVDEAMLTGESLPVDKKPGDKVYGATINKYGTFRFEAHKVGKDTALAQIIKVVEEAQGSKAPIQRIADVISGYFVPAVIAIAVLTFAAWYFFFAPGDIARALLNATAVLVIACPCALGLATPTSIMVGTGRGAETGILFKGGEHLEKTYKLTAVILDKTGTVTKGQPELTDLIALDGQADELLALITAAEKASEHPLAAAIVRGAADRGVPPAAEPTAFAAVVGAGVTATVAGKNLAVGTRRLMDEKGVAIATSLDKVEQLESEGKTVMFAAVDDRLAALVAVADTVKESSREAIADLTAMGLEVWMITGDNRRTAEAIARQVGIEHIMAEVLPANKAEQVERLRSQGKIVAMVGDGINDAPALAAADVGIAMGTGADVAIEAGDVTLMRGDLRGIAAAIRLSRATMTNIKQNLFWALAYNIVGIPIAAAGFLSPVLAGAAMAFSSVSVVTNALRLRRVKLAAGGL</sequence>
<feature type="transmembrane region" description="Helical" evidence="21">
    <location>
        <begin position="161"/>
        <end position="186"/>
    </location>
</feature>
<accession>A0ABU3NZ64</accession>
<dbReference type="EC" id="7.2.2.8" evidence="3"/>
<keyword evidence="17 21" id="KW-0472">Membrane</keyword>
<feature type="domain" description="HMA" evidence="22">
    <location>
        <begin position="2"/>
        <end position="68"/>
    </location>
</feature>
<keyword evidence="16" id="KW-0406">Ion transport</keyword>
<evidence type="ECO:0000256" key="9">
    <source>
        <dbReference type="ARBA" id="ARBA00022741"/>
    </source>
</evidence>
<dbReference type="NCBIfam" id="TIGR01494">
    <property type="entry name" value="ATPase_P-type"/>
    <property type="match status" value="1"/>
</dbReference>
<gene>
    <name evidence="23" type="ORF">Q4T40_12570</name>
</gene>
<dbReference type="InterPro" id="IPR001757">
    <property type="entry name" value="P_typ_ATPase"/>
</dbReference>
<dbReference type="InterPro" id="IPR006122">
    <property type="entry name" value="HMA_Cu_ion-bd"/>
</dbReference>
<dbReference type="SFLD" id="SFLDG00002">
    <property type="entry name" value="C1.7:_P-type_atpase_like"/>
    <property type="match status" value="1"/>
</dbReference>
<keyword evidence="14 21" id="KW-1133">Transmembrane helix</keyword>
<keyword evidence="11 21" id="KW-0067">ATP-binding</keyword>
<dbReference type="InterPro" id="IPR006121">
    <property type="entry name" value="HMA_dom"/>
</dbReference>
<evidence type="ECO:0000256" key="12">
    <source>
        <dbReference type="ARBA" id="ARBA00022842"/>
    </source>
</evidence>
<evidence type="ECO:0000259" key="22">
    <source>
        <dbReference type="PROSITE" id="PS50846"/>
    </source>
</evidence>
<keyword evidence="21" id="KW-1003">Cell membrane</keyword>
<keyword evidence="7 21" id="KW-0479">Metal-binding</keyword>
<dbReference type="InterPro" id="IPR059000">
    <property type="entry name" value="ATPase_P-type_domA"/>
</dbReference>
<dbReference type="InterPro" id="IPR036412">
    <property type="entry name" value="HAD-like_sf"/>
</dbReference>
<dbReference type="PROSITE" id="PS50846">
    <property type="entry name" value="HMA_2"/>
    <property type="match status" value="2"/>
</dbReference>
<dbReference type="Pfam" id="PF00403">
    <property type="entry name" value="HMA"/>
    <property type="match status" value="2"/>
</dbReference>
<evidence type="ECO:0000313" key="23">
    <source>
        <dbReference type="EMBL" id="MDT8902081.1"/>
    </source>
</evidence>
<dbReference type="PRINTS" id="PR00119">
    <property type="entry name" value="CATATPASE"/>
</dbReference>
<evidence type="ECO:0000256" key="16">
    <source>
        <dbReference type="ARBA" id="ARBA00023065"/>
    </source>
</evidence>
<dbReference type="SUPFAM" id="SSF81653">
    <property type="entry name" value="Calcium ATPase, transduction domain A"/>
    <property type="match status" value="1"/>
</dbReference>
<dbReference type="SFLD" id="SFLDF00027">
    <property type="entry name" value="p-type_atpase"/>
    <property type="match status" value="1"/>
</dbReference>
<dbReference type="CDD" id="cd02094">
    <property type="entry name" value="P-type_ATPase_Cu-like"/>
    <property type="match status" value="1"/>
</dbReference>
<evidence type="ECO:0000256" key="2">
    <source>
        <dbReference type="ARBA" id="ARBA00006024"/>
    </source>
</evidence>
<keyword evidence="6 21" id="KW-0812">Transmembrane</keyword>
<feature type="domain" description="HMA" evidence="22">
    <location>
        <begin position="70"/>
        <end position="135"/>
    </location>
</feature>
<dbReference type="NCBIfam" id="TIGR00003">
    <property type="entry name" value="copper ion binding protein"/>
    <property type="match status" value="2"/>
</dbReference>
<evidence type="ECO:0000256" key="21">
    <source>
        <dbReference type="RuleBase" id="RU362081"/>
    </source>
</evidence>
<dbReference type="PRINTS" id="PR00942">
    <property type="entry name" value="CUATPASEI"/>
</dbReference>
<evidence type="ECO:0000256" key="10">
    <source>
        <dbReference type="ARBA" id="ARBA00022796"/>
    </source>
</evidence>
<dbReference type="PROSITE" id="PS01047">
    <property type="entry name" value="HMA_1"/>
    <property type="match status" value="2"/>
</dbReference>
<dbReference type="NCBIfam" id="TIGR01525">
    <property type="entry name" value="ATPase-IB_hvy"/>
    <property type="match status" value="1"/>
</dbReference>
<feature type="transmembrane region" description="Helical" evidence="21">
    <location>
        <begin position="192"/>
        <end position="210"/>
    </location>
</feature>
<proteinExistence type="inferred from homology"/>
<evidence type="ECO:0000256" key="19">
    <source>
        <dbReference type="ARBA" id="ARBA00033239"/>
    </source>
</evidence>
<dbReference type="PANTHER" id="PTHR43520:SF8">
    <property type="entry name" value="P-TYPE CU(+) TRANSPORTER"/>
    <property type="match status" value="1"/>
</dbReference>
<dbReference type="InterPro" id="IPR008250">
    <property type="entry name" value="ATPase_P-typ_transduc_dom_A_sf"/>
</dbReference>
<keyword evidence="10" id="KW-0187">Copper transport</keyword>
<name>A0ABU3NZ64_9FIRM</name>
<keyword evidence="15" id="KW-0186">Copper</keyword>
<dbReference type="InterPro" id="IPR036163">
    <property type="entry name" value="HMA_dom_sf"/>
</dbReference>
<evidence type="ECO:0000256" key="5">
    <source>
        <dbReference type="ARBA" id="ARBA00022448"/>
    </source>
</evidence>
<dbReference type="Gene3D" id="3.30.70.100">
    <property type="match status" value="2"/>
</dbReference>
<dbReference type="InterPro" id="IPR023298">
    <property type="entry name" value="ATPase_P-typ_TM_dom_sf"/>
</dbReference>
<keyword evidence="24" id="KW-1185">Reference proteome</keyword>
<evidence type="ECO:0000256" key="17">
    <source>
        <dbReference type="ARBA" id="ARBA00023136"/>
    </source>
</evidence>
<evidence type="ECO:0000256" key="15">
    <source>
        <dbReference type="ARBA" id="ARBA00023008"/>
    </source>
</evidence>
<dbReference type="NCBIfam" id="TIGR01511">
    <property type="entry name" value="ATPase-IB1_Cu"/>
    <property type="match status" value="1"/>
</dbReference>
<evidence type="ECO:0000256" key="14">
    <source>
        <dbReference type="ARBA" id="ARBA00022989"/>
    </source>
</evidence>
<organism evidence="23 24">
    <name type="scientific">Anaeroselena agilis</name>
    <dbReference type="NCBI Taxonomy" id="3063788"/>
    <lineage>
        <taxon>Bacteria</taxon>
        <taxon>Bacillati</taxon>
        <taxon>Bacillota</taxon>
        <taxon>Negativicutes</taxon>
        <taxon>Acetonemataceae</taxon>
        <taxon>Anaeroselena</taxon>
    </lineage>
</organism>
<dbReference type="Pfam" id="PF00122">
    <property type="entry name" value="E1-E2_ATPase"/>
    <property type="match status" value="1"/>
</dbReference>
<dbReference type="CDD" id="cd00371">
    <property type="entry name" value="HMA"/>
    <property type="match status" value="2"/>
</dbReference>
<dbReference type="Proteomes" id="UP001254848">
    <property type="component" value="Unassembled WGS sequence"/>
</dbReference>
<feature type="transmembrane region" description="Helical" evidence="21">
    <location>
        <begin position="250"/>
        <end position="268"/>
    </location>
</feature>
<dbReference type="Gene3D" id="3.40.1110.10">
    <property type="entry name" value="Calcium-transporting ATPase, cytoplasmic domain N"/>
    <property type="match status" value="1"/>
</dbReference>
<dbReference type="InterPro" id="IPR023214">
    <property type="entry name" value="HAD_sf"/>
</dbReference>
<keyword evidence="9 21" id="KW-0547">Nucleotide-binding</keyword>
<dbReference type="InterPro" id="IPR017969">
    <property type="entry name" value="Heavy-metal-associated_CS"/>
</dbReference>
<feature type="transmembrane region" description="Helical" evidence="21">
    <location>
        <begin position="222"/>
        <end position="244"/>
    </location>
</feature>
<protein>
    <recommendedName>
        <fullName evidence="4">Copper-exporting P-type ATPase</fullName>
        <ecNumber evidence="3">7.2.2.8</ecNumber>
    </recommendedName>
    <alternativeName>
        <fullName evidence="18">Copper-exporting P-type ATPase A</fullName>
    </alternativeName>
    <alternativeName>
        <fullName evidence="19">Cu(+)-exporting ATPase</fullName>
    </alternativeName>
</protein>
<evidence type="ECO:0000256" key="11">
    <source>
        <dbReference type="ARBA" id="ARBA00022840"/>
    </source>
</evidence>
<dbReference type="EMBL" id="JAUOZS010000001">
    <property type="protein sequence ID" value="MDT8902081.1"/>
    <property type="molecule type" value="Genomic_DNA"/>
</dbReference>
<evidence type="ECO:0000256" key="8">
    <source>
        <dbReference type="ARBA" id="ARBA00022737"/>
    </source>
</evidence>
<dbReference type="PANTHER" id="PTHR43520">
    <property type="entry name" value="ATP7, ISOFORM B"/>
    <property type="match status" value="1"/>
</dbReference>
<evidence type="ECO:0000313" key="24">
    <source>
        <dbReference type="Proteomes" id="UP001254848"/>
    </source>
</evidence>
<dbReference type="PROSITE" id="PS00154">
    <property type="entry name" value="ATPASE_E1_E2"/>
    <property type="match status" value="1"/>
</dbReference>
<evidence type="ECO:0000256" key="13">
    <source>
        <dbReference type="ARBA" id="ARBA00022967"/>
    </source>
</evidence>
<dbReference type="InterPro" id="IPR023299">
    <property type="entry name" value="ATPase_P-typ_cyto_dom_N"/>
</dbReference>
<dbReference type="SUPFAM" id="SSF55008">
    <property type="entry name" value="HMA, heavy metal-associated domain"/>
    <property type="match status" value="2"/>
</dbReference>
<dbReference type="SFLD" id="SFLDS00003">
    <property type="entry name" value="Haloacid_Dehalogenase"/>
    <property type="match status" value="1"/>
</dbReference>
<feature type="transmembrane region" description="Helical" evidence="21">
    <location>
        <begin position="402"/>
        <end position="424"/>
    </location>
</feature>
<dbReference type="Pfam" id="PF00702">
    <property type="entry name" value="Hydrolase"/>
    <property type="match status" value="1"/>
</dbReference>
<evidence type="ECO:0000256" key="4">
    <source>
        <dbReference type="ARBA" id="ARBA00015102"/>
    </source>
</evidence>
<dbReference type="SUPFAM" id="SSF81665">
    <property type="entry name" value="Calcium ATPase, transmembrane domain M"/>
    <property type="match status" value="1"/>
</dbReference>
<evidence type="ECO:0000256" key="1">
    <source>
        <dbReference type="ARBA" id="ARBA00004127"/>
    </source>
</evidence>
<evidence type="ECO:0000256" key="3">
    <source>
        <dbReference type="ARBA" id="ARBA00012517"/>
    </source>
</evidence>
<feature type="transmembrane region" description="Helical" evidence="21">
    <location>
        <begin position="745"/>
        <end position="762"/>
    </location>
</feature>
<dbReference type="InterPro" id="IPR044492">
    <property type="entry name" value="P_typ_ATPase_HD_dom"/>
</dbReference>
<comment type="similarity">
    <text evidence="2 21">Belongs to the cation transport ATPase (P-type) (TC 3.A.3) family. Type IB subfamily.</text>
</comment>
<keyword evidence="5" id="KW-0813">Transport</keyword>
<evidence type="ECO:0000256" key="7">
    <source>
        <dbReference type="ARBA" id="ARBA00022723"/>
    </source>
</evidence>
<dbReference type="SUPFAM" id="SSF56784">
    <property type="entry name" value="HAD-like"/>
    <property type="match status" value="1"/>
</dbReference>
<keyword evidence="8" id="KW-0677">Repeat</keyword>
<evidence type="ECO:0000256" key="18">
    <source>
        <dbReference type="ARBA" id="ARBA00029719"/>
    </source>
</evidence>
<dbReference type="Gene3D" id="2.70.150.10">
    <property type="entry name" value="Calcium-transporting ATPase, cytoplasmic transduction domain A"/>
    <property type="match status" value="1"/>
</dbReference>
<reference evidence="23 24" key="1">
    <citation type="submission" date="2023-07" db="EMBL/GenBank/DDBJ databases">
        <title>The novel representative of Negativicutes class, Anaeroselena agilis gen. nov. sp. nov.</title>
        <authorList>
            <person name="Prokofeva M.I."/>
            <person name="Elcheninov A.G."/>
            <person name="Klyukina A."/>
            <person name="Kublanov I.V."/>
            <person name="Frolov E.N."/>
            <person name="Podosokorskaya O.A."/>
        </authorList>
    </citation>
    <scope>NUCLEOTIDE SEQUENCE [LARGE SCALE GENOMIC DNA]</scope>
    <source>
        <strain evidence="23 24">4137-cl</strain>
    </source>
</reference>
<comment type="caution">
    <text evidence="23">The sequence shown here is derived from an EMBL/GenBank/DDBJ whole genome shotgun (WGS) entry which is preliminary data.</text>
</comment>
<dbReference type="Gene3D" id="3.40.50.1000">
    <property type="entry name" value="HAD superfamily/HAD-like"/>
    <property type="match status" value="1"/>
</dbReference>
<feature type="transmembrane region" description="Helical" evidence="21">
    <location>
        <begin position="430"/>
        <end position="453"/>
    </location>
</feature>
<dbReference type="InterPro" id="IPR018303">
    <property type="entry name" value="ATPase_P-typ_P_site"/>
</dbReference>
<evidence type="ECO:0000256" key="6">
    <source>
        <dbReference type="ARBA" id="ARBA00022692"/>
    </source>
</evidence>
<comment type="catalytic activity">
    <reaction evidence="20">
        <text>Cu(+)(in) + ATP + H2O = Cu(+)(out) + ADP + phosphate + H(+)</text>
        <dbReference type="Rhea" id="RHEA:25792"/>
        <dbReference type="ChEBI" id="CHEBI:15377"/>
        <dbReference type="ChEBI" id="CHEBI:15378"/>
        <dbReference type="ChEBI" id="CHEBI:30616"/>
        <dbReference type="ChEBI" id="CHEBI:43474"/>
        <dbReference type="ChEBI" id="CHEBI:49552"/>
        <dbReference type="ChEBI" id="CHEBI:456216"/>
        <dbReference type="EC" id="7.2.2.8"/>
    </reaction>
</comment>
<dbReference type="InterPro" id="IPR027256">
    <property type="entry name" value="P-typ_ATPase_IB"/>
</dbReference>
<comment type="subcellular location">
    <subcellularLocation>
        <location evidence="21">Cell membrane</location>
    </subcellularLocation>
    <subcellularLocation>
        <location evidence="1">Endomembrane system</location>
        <topology evidence="1">Multi-pass membrane protein</topology>
    </subcellularLocation>
</comment>
<keyword evidence="13" id="KW-1278">Translocase</keyword>
<keyword evidence="12" id="KW-0460">Magnesium</keyword>